<keyword evidence="4" id="KW-1185">Reference proteome</keyword>
<dbReference type="Gene3D" id="1.25.40.10">
    <property type="entry name" value="Tetratricopeptide repeat domain"/>
    <property type="match status" value="1"/>
</dbReference>
<dbReference type="InterPro" id="IPR019734">
    <property type="entry name" value="TPR_rpt"/>
</dbReference>
<dbReference type="GO" id="GO:0070973">
    <property type="term" value="P:protein localization to endoplasmic reticulum exit site"/>
    <property type="evidence" value="ECO:0007669"/>
    <property type="project" value="TreeGrafter"/>
</dbReference>
<comment type="caution">
    <text evidence="3">The sequence shown here is derived from an EMBL/GenBank/DDBJ whole genome shotgun (WGS) entry which is preliminary data.</text>
</comment>
<dbReference type="EMBL" id="CAKMRJ010005412">
    <property type="protein sequence ID" value="CAH1441008.1"/>
    <property type="molecule type" value="Genomic_DNA"/>
</dbReference>
<evidence type="ECO:0000313" key="3">
    <source>
        <dbReference type="EMBL" id="CAH1441008.1"/>
    </source>
</evidence>
<feature type="domain" description="Sec16 central conserved" evidence="2">
    <location>
        <begin position="134"/>
        <end position="244"/>
    </location>
</feature>
<sequence length="404" mass="43971">MNARVQTISLITKLQGPLFRALCNIRYLTSPPIGDLNSSLSTGDLGSSLSTGDIDSSLFTGDLGLTSPKTATTAQIYKPWVRLSKATSLERTFAHGWIGYGNAYVAKEEGDQAMSGYRTAARLFPGSSAGQPPHALVTFGFGGKLIVMKDTSGGPISVLNMAEIVTGGGDMATGGTRICGYFHTLCRQSFPGPLAGGNVGGKELNTWIDERITQSHPPADMEFKKDQVLKLLLSLLKLASQHYGKLRSPFGTDTTSKENDAPDVVVARLFASAKKDTSQYGDYGAFANCLQQLPPEGQIRANAAEVQSLLVYAQLGDQFYVRCVRKMGVHQLVAGSPLRTLCLLIAVNISQHIVLRLFLHFLHSSVSPSAIKQYYRRRGPCCVYRRHNVCCWLWQFLRGSRTDA</sequence>
<gene>
    <name evidence="3" type="ORF">LVIROSA_LOCUS27103</name>
</gene>
<dbReference type="Pfam" id="PF12932">
    <property type="entry name" value="Sec16"/>
    <property type="match status" value="1"/>
</dbReference>
<feature type="repeat" description="TPR" evidence="1">
    <location>
        <begin position="94"/>
        <end position="127"/>
    </location>
</feature>
<dbReference type="Proteomes" id="UP001157418">
    <property type="component" value="Unassembled WGS sequence"/>
</dbReference>
<reference evidence="3 4" key="1">
    <citation type="submission" date="2022-01" db="EMBL/GenBank/DDBJ databases">
        <authorList>
            <person name="Xiong W."/>
            <person name="Schranz E."/>
        </authorList>
    </citation>
    <scope>NUCLEOTIDE SEQUENCE [LARGE SCALE GENOMIC DNA]</scope>
</reference>
<evidence type="ECO:0000313" key="4">
    <source>
        <dbReference type="Proteomes" id="UP001157418"/>
    </source>
</evidence>
<proteinExistence type="predicted"/>
<dbReference type="GO" id="GO:0007030">
    <property type="term" value="P:Golgi organization"/>
    <property type="evidence" value="ECO:0007669"/>
    <property type="project" value="TreeGrafter"/>
</dbReference>
<evidence type="ECO:0000256" key="1">
    <source>
        <dbReference type="PROSITE-ProRule" id="PRU00339"/>
    </source>
</evidence>
<protein>
    <recommendedName>
        <fullName evidence="2">Sec16 central conserved domain-containing protein</fullName>
    </recommendedName>
</protein>
<accession>A0AAU9NSY6</accession>
<organism evidence="3 4">
    <name type="scientific">Lactuca virosa</name>
    <dbReference type="NCBI Taxonomy" id="75947"/>
    <lineage>
        <taxon>Eukaryota</taxon>
        <taxon>Viridiplantae</taxon>
        <taxon>Streptophyta</taxon>
        <taxon>Embryophyta</taxon>
        <taxon>Tracheophyta</taxon>
        <taxon>Spermatophyta</taxon>
        <taxon>Magnoliopsida</taxon>
        <taxon>eudicotyledons</taxon>
        <taxon>Gunneridae</taxon>
        <taxon>Pentapetalae</taxon>
        <taxon>asterids</taxon>
        <taxon>campanulids</taxon>
        <taxon>Asterales</taxon>
        <taxon>Asteraceae</taxon>
        <taxon>Cichorioideae</taxon>
        <taxon>Cichorieae</taxon>
        <taxon>Lactucinae</taxon>
        <taxon>Lactuca</taxon>
    </lineage>
</organism>
<name>A0AAU9NSY6_9ASTR</name>
<dbReference type="InterPro" id="IPR011990">
    <property type="entry name" value="TPR-like_helical_dom_sf"/>
</dbReference>
<dbReference type="GO" id="GO:0012507">
    <property type="term" value="C:ER to Golgi transport vesicle membrane"/>
    <property type="evidence" value="ECO:0007669"/>
    <property type="project" value="TreeGrafter"/>
</dbReference>
<evidence type="ECO:0000259" key="2">
    <source>
        <dbReference type="Pfam" id="PF12932"/>
    </source>
</evidence>
<dbReference type="InterPro" id="IPR024340">
    <property type="entry name" value="Sec16_CCD"/>
</dbReference>
<dbReference type="GO" id="GO:0070971">
    <property type="term" value="C:endoplasmic reticulum exit site"/>
    <property type="evidence" value="ECO:0007669"/>
    <property type="project" value="TreeGrafter"/>
</dbReference>
<dbReference type="PANTHER" id="PTHR13402">
    <property type="entry name" value="RGPR-RELATED"/>
    <property type="match status" value="1"/>
</dbReference>
<keyword evidence="1" id="KW-0802">TPR repeat</keyword>
<dbReference type="PANTHER" id="PTHR13402:SF6">
    <property type="entry name" value="SECRETORY 16, ISOFORM I"/>
    <property type="match status" value="1"/>
</dbReference>
<dbReference type="PROSITE" id="PS50005">
    <property type="entry name" value="TPR"/>
    <property type="match status" value="1"/>
</dbReference>
<dbReference type="AlphaFoldDB" id="A0AAU9NSY6"/>